<accession>A0A151TEJ2</accession>
<keyword evidence="3" id="KW-1185">Reference proteome</keyword>
<reference evidence="2 3" key="1">
    <citation type="journal article" date="2012" name="Nat. Biotechnol.">
        <title>Draft genome sequence of pigeonpea (Cajanus cajan), an orphan legume crop of resource-poor farmers.</title>
        <authorList>
            <person name="Varshney R.K."/>
            <person name="Chen W."/>
            <person name="Li Y."/>
            <person name="Bharti A.K."/>
            <person name="Saxena R.K."/>
            <person name="Schlueter J.A."/>
            <person name="Donoghue M.T."/>
            <person name="Azam S."/>
            <person name="Fan G."/>
            <person name="Whaley A.M."/>
            <person name="Farmer A.D."/>
            <person name="Sheridan J."/>
            <person name="Iwata A."/>
            <person name="Tuteja R."/>
            <person name="Penmetsa R.V."/>
            <person name="Wu W."/>
            <person name="Upadhyaya H.D."/>
            <person name="Yang S.P."/>
            <person name="Shah T."/>
            <person name="Saxena K.B."/>
            <person name="Michael T."/>
            <person name="McCombie W.R."/>
            <person name="Yang B."/>
            <person name="Zhang G."/>
            <person name="Yang H."/>
            <person name="Wang J."/>
            <person name="Spillane C."/>
            <person name="Cook D.R."/>
            <person name="May G.D."/>
            <person name="Xu X."/>
            <person name="Jackson S.A."/>
        </authorList>
    </citation>
    <scope>NUCLEOTIDE SEQUENCE [LARGE SCALE GENOMIC DNA]</scope>
    <source>
        <strain evidence="3">cv. Asha</strain>
    </source>
</reference>
<dbReference type="AlphaFoldDB" id="A0A151TEJ2"/>
<evidence type="ECO:0000259" key="1">
    <source>
        <dbReference type="Pfam" id="PF22936"/>
    </source>
</evidence>
<feature type="domain" description="Retrovirus-related Pol polyprotein from transposon TNT 1-94-like beta-barrel" evidence="1">
    <location>
        <begin position="1"/>
        <end position="68"/>
    </location>
</feature>
<dbReference type="InterPro" id="IPR054722">
    <property type="entry name" value="PolX-like_BBD"/>
</dbReference>
<sequence>MTSKKDWFVTYKEIGNGKILVENNSACSIVSKGITHIKMVDGIVRTLIDVKYVPKLQTNLISLSTLDSLSCLY</sequence>
<evidence type="ECO:0000313" key="3">
    <source>
        <dbReference type="Proteomes" id="UP000075243"/>
    </source>
</evidence>
<evidence type="ECO:0000313" key="2">
    <source>
        <dbReference type="EMBL" id="KYP65443.1"/>
    </source>
</evidence>
<name>A0A151TEJ2_CAJCA</name>
<gene>
    <name evidence="2" type="ORF">KK1_011678</name>
</gene>
<dbReference type="EMBL" id="CM003608">
    <property type="protein sequence ID" value="KYP65443.1"/>
    <property type="molecule type" value="Genomic_DNA"/>
</dbReference>
<dbReference type="Gramene" id="C.cajan_11350.t">
    <property type="protein sequence ID" value="C.cajan_11350.t.cds1"/>
    <property type="gene ID" value="C.cajan_11350"/>
</dbReference>
<protein>
    <recommendedName>
        <fullName evidence="1">Retrovirus-related Pol polyprotein from transposon TNT 1-94-like beta-barrel domain-containing protein</fullName>
    </recommendedName>
</protein>
<dbReference type="Pfam" id="PF22936">
    <property type="entry name" value="Pol_BBD"/>
    <property type="match status" value="1"/>
</dbReference>
<proteinExistence type="predicted"/>
<organism evidence="2 3">
    <name type="scientific">Cajanus cajan</name>
    <name type="common">Pigeon pea</name>
    <name type="synonym">Cajanus indicus</name>
    <dbReference type="NCBI Taxonomy" id="3821"/>
    <lineage>
        <taxon>Eukaryota</taxon>
        <taxon>Viridiplantae</taxon>
        <taxon>Streptophyta</taxon>
        <taxon>Embryophyta</taxon>
        <taxon>Tracheophyta</taxon>
        <taxon>Spermatophyta</taxon>
        <taxon>Magnoliopsida</taxon>
        <taxon>eudicotyledons</taxon>
        <taxon>Gunneridae</taxon>
        <taxon>Pentapetalae</taxon>
        <taxon>rosids</taxon>
        <taxon>fabids</taxon>
        <taxon>Fabales</taxon>
        <taxon>Fabaceae</taxon>
        <taxon>Papilionoideae</taxon>
        <taxon>50 kb inversion clade</taxon>
        <taxon>NPAAA clade</taxon>
        <taxon>indigoferoid/millettioid clade</taxon>
        <taxon>Phaseoleae</taxon>
        <taxon>Cajanus</taxon>
    </lineage>
</organism>
<dbReference type="Proteomes" id="UP000075243">
    <property type="component" value="Chromosome 6"/>
</dbReference>